<dbReference type="RefSeq" id="WP_182802171.1">
    <property type="nucleotide sequence ID" value="NZ_CP060007.1"/>
</dbReference>
<keyword evidence="2" id="KW-1185">Reference proteome</keyword>
<dbReference type="EMBL" id="CP060007">
    <property type="protein sequence ID" value="QNA43909.1"/>
    <property type="molecule type" value="Genomic_DNA"/>
</dbReference>
<dbReference type="KEGG" id="lacs:H4075_17810"/>
<proteinExistence type="predicted"/>
<dbReference type="AlphaFoldDB" id="A0A7G5XEK6"/>
<sequence length="82" mass="9341">MTHKFTPEDLLQYLYKETTPAENAAIEQALAEDWTLREKFEVIKKAAQRLSKFTFSPRTETVLSVLKYANKDLAASDISSSN</sequence>
<name>A0A7G5XEK6_9BACT</name>
<gene>
    <name evidence="1" type="ORF">H4075_17810</name>
</gene>
<accession>A0A7G5XEK6</accession>
<dbReference type="Proteomes" id="UP000515344">
    <property type="component" value="Chromosome"/>
</dbReference>
<organism evidence="1 2">
    <name type="scientific">Lacibacter sediminis</name>
    <dbReference type="NCBI Taxonomy" id="2760713"/>
    <lineage>
        <taxon>Bacteria</taxon>
        <taxon>Pseudomonadati</taxon>
        <taxon>Bacteroidota</taxon>
        <taxon>Chitinophagia</taxon>
        <taxon>Chitinophagales</taxon>
        <taxon>Chitinophagaceae</taxon>
        <taxon>Lacibacter</taxon>
    </lineage>
</organism>
<protein>
    <recommendedName>
        <fullName evidence="3">Anti-sigma factor</fullName>
    </recommendedName>
</protein>
<evidence type="ECO:0000313" key="2">
    <source>
        <dbReference type="Proteomes" id="UP000515344"/>
    </source>
</evidence>
<reference evidence="2" key="1">
    <citation type="submission" date="2020-08" db="EMBL/GenBank/DDBJ databases">
        <title>Lacibacter sp. S13-6-6 genome sequencing.</title>
        <authorList>
            <person name="Jin L."/>
        </authorList>
    </citation>
    <scope>NUCLEOTIDE SEQUENCE [LARGE SCALE GENOMIC DNA]</scope>
    <source>
        <strain evidence="2">S13-6-6</strain>
    </source>
</reference>
<evidence type="ECO:0008006" key="3">
    <source>
        <dbReference type="Google" id="ProtNLM"/>
    </source>
</evidence>
<evidence type="ECO:0000313" key="1">
    <source>
        <dbReference type="EMBL" id="QNA43909.1"/>
    </source>
</evidence>